<keyword evidence="1" id="KW-1133">Transmembrane helix</keyword>
<sequence>MRTSVKPPVWFWVAGVLLLVWGLIGVGGFVADRMMTPEMVTRMSDFDRQLRASQPGWTVWAYGLATVTGLLGSLALLMRRRAAQPLYVASLVFVVVLFGYVLGATDIIAAKGFGPAAGLPIVIALLALFSIWLASLARRRRWIG</sequence>
<feature type="transmembrane region" description="Helical" evidence="1">
    <location>
        <begin position="59"/>
        <end position="78"/>
    </location>
</feature>
<evidence type="ECO:0000313" key="2">
    <source>
        <dbReference type="EMBL" id="MBB5714827.1"/>
    </source>
</evidence>
<keyword evidence="3" id="KW-1185">Reference proteome</keyword>
<dbReference type="RefSeq" id="WP_184056453.1">
    <property type="nucleotide sequence ID" value="NZ_JACIJK010000004.1"/>
</dbReference>
<name>A0A7W9BCV0_9SPHN</name>
<keyword evidence="1" id="KW-0472">Membrane</keyword>
<dbReference type="Proteomes" id="UP000546200">
    <property type="component" value="Unassembled WGS sequence"/>
</dbReference>
<evidence type="ECO:0000313" key="3">
    <source>
        <dbReference type="Proteomes" id="UP000546200"/>
    </source>
</evidence>
<reference evidence="2 3" key="1">
    <citation type="submission" date="2020-08" db="EMBL/GenBank/DDBJ databases">
        <title>Genomic Encyclopedia of Type Strains, Phase IV (KMG-IV): sequencing the most valuable type-strain genomes for metagenomic binning, comparative biology and taxonomic classification.</title>
        <authorList>
            <person name="Goeker M."/>
        </authorList>
    </citation>
    <scope>NUCLEOTIDE SEQUENCE [LARGE SCALE GENOMIC DNA]</scope>
    <source>
        <strain evidence="2 3">DSM 100044</strain>
    </source>
</reference>
<feature type="transmembrane region" description="Helical" evidence="1">
    <location>
        <begin position="116"/>
        <end position="137"/>
    </location>
</feature>
<dbReference type="EMBL" id="JACIJK010000004">
    <property type="protein sequence ID" value="MBB5714827.1"/>
    <property type="molecule type" value="Genomic_DNA"/>
</dbReference>
<gene>
    <name evidence="2" type="ORF">FHS94_001663</name>
</gene>
<organism evidence="2 3">
    <name type="scientific">Sphingomonas aerophila</name>
    <dbReference type="NCBI Taxonomy" id="1344948"/>
    <lineage>
        <taxon>Bacteria</taxon>
        <taxon>Pseudomonadati</taxon>
        <taxon>Pseudomonadota</taxon>
        <taxon>Alphaproteobacteria</taxon>
        <taxon>Sphingomonadales</taxon>
        <taxon>Sphingomonadaceae</taxon>
        <taxon>Sphingomonas</taxon>
    </lineage>
</organism>
<protein>
    <submittedName>
        <fullName evidence="2">Uncharacterized membrane protein YhaH (DUF805 family)</fullName>
    </submittedName>
</protein>
<comment type="caution">
    <text evidence="2">The sequence shown here is derived from an EMBL/GenBank/DDBJ whole genome shotgun (WGS) entry which is preliminary data.</text>
</comment>
<accession>A0A7W9BCV0</accession>
<evidence type="ECO:0000256" key="1">
    <source>
        <dbReference type="SAM" id="Phobius"/>
    </source>
</evidence>
<keyword evidence="1" id="KW-0812">Transmembrane</keyword>
<dbReference type="AlphaFoldDB" id="A0A7W9BCV0"/>
<proteinExistence type="predicted"/>
<feature type="transmembrane region" description="Helical" evidence="1">
    <location>
        <begin position="85"/>
        <end position="110"/>
    </location>
</feature>
<feature type="transmembrane region" description="Helical" evidence="1">
    <location>
        <begin position="9"/>
        <end position="31"/>
    </location>
</feature>